<dbReference type="RefSeq" id="YP_009273461.1">
    <property type="nucleotide sequence ID" value="NC_030905.1"/>
</dbReference>
<protein>
    <submittedName>
        <fullName evidence="1">Uncharacterized protein</fullName>
    </submittedName>
</protein>
<dbReference type="KEGG" id="vg:28801427"/>
<organism evidence="1 2">
    <name type="scientific">Gordonia phage Woes</name>
    <dbReference type="NCBI Taxonomy" id="1838084"/>
    <lineage>
        <taxon>Viruses</taxon>
        <taxon>Duplodnaviria</taxon>
        <taxon>Heunggongvirae</taxon>
        <taxon>Uroviricota</taxon>
        <taxon>Caudoviricetes</taxon>
        <taxon>Woesvirus</taxon>
        <taxon>Woesvirus woes</taxon>
    </lineage>
</organism>
<reference evidence="2" key="1">
    <citation type="submission" date="2016-03" db="EMBL/GenBank/DDBJ databases">
        <authorList>
            <person name="Ploux O."/>
        </authorList>
    </citation>
    <scope>NUCLEOTIDE SEQUENCE [LARGE SCALE GENOMIC DNA]</scope>
</reference>
<evidence type="ECO:0000313" key="1">
    <source>
        <dbReference type="EMBL" id="ANA85842.1"/>
    </source>
</evidence>
<sequence>MDVGRLMQGPPYYAGPEELGYYTYPDSDMDELAYRIRSRLIPIWDELEVPLLPEEEEIVEATEF</sequence>
<dbReference type="EMBL" id="KU998240">
    <property type="protein sequence ID" value="ANA85842.1"/>
    <property type="molecule type" value="Genomic_DNA"/>
</dbReference>
<dbReference type="GeneID" id="28801427"/>
<gene>
    <name evidence="1" type="primary">71</name>
    <name evidence="1" type="ORF">PBI_WOES_71</name>
</gene>
<dbReference type="Proteomes" id="UP000203182">
    <property type="component" value="Segment"/>
</dbReference>
<evidence type="ECO:0000313" key="2">
    <source>
        <dbReference type="Proteomes" id="UP000203182"/>
    </source>
</evidence>
<proteinExistence type="predicted"/>
<name>A0A160DDP2_9CAUD</name>
<keyword evidence="2" id="KW-1185">Reference proteome</keyword>
<accession>A0A160DDP2</accession>